<dbReference type="Gene3D" id="1.20.5.300">
    <property type="match status" value="1"/>
</dbReference>
<keyword evidence="5" id="KW-1185">Reference proteome</keyword>
<name>A0ABY0BSP4_9GAMM</name>
<keyword evidence="2" id="KW-0175">Coiled coil</keyword>
<feature type="coiled-coil region" evidence="2">
    <location>
        <begin position="5"/>
        <end position="32"/>
    </location>
</feature>
<evidence type="ECO:0000256" key="1">
    <source>
        <dbReference type="HAMAP-Rule" id="MF_00715"/>
    </source>
</evidence>
<evidence type="ECO:0000313" key="4">
    <source>
        <dbReference type="EMBL" id="RUO24924.1"/>
    </source>
</evidence>
<feature type="compositionally biased region" description="Polar residues" evidence="3">
    <location>
        <begin position="48"/>
        <end position="60"/>
    </location>
</feature>
<evidence type="ECO:0000313" key="5">
    <source>
        <dbReference type="Proteomes" id="UP000287865"/>
    </source>
</evidence>
<organism evidence="4 5">
    <name type="scientific">Aliidiomarina maris</name>
    <dbReference type="NCBI Taxonomy" id="531312"/>
    <lineage>
        <taxon>Bacteria</taxon>
        <taxon>Pseudomonadati</taxon>
        <taxon>Pseudomonadota</taxon>
        <taxon>Gammaproteobacteria</taxon>
        <taxon>Alteromonadales</taxon>
        <taxon>Idiomarinaceae</taxon>
        <taxon>Aliidiomarina</taxon>
    </lineage>
</organism>
<dbReference type="HAMAP" id="MF_00715">
    <property type="entry name" value="SlyX"/>
    <property type="match status" value="1"/>
</dbReference>
<feature type="region of interest" description="Disordered" evidence="3">
    <location>
        <begin position="48"/>
        <end position="68"/>
    </location>
</feature>
<proteinExistence type="inferred from homology"/>
<dbReference type="Proteomes" id="UP000287865">
    <property type="component" value="Unassembled WGS sequence"/>
</dbReference>
<gene>
    <name evidence="1" type="primary">slyX</name>
    <name evidence="4" type="ORF">CWE07_07520</name>
</gene>
<sequence>MNRRIEDLESQLAFQEQTIDELNQLVTEQNGELATFKRHLQLLASRLSQVRDQQSENSSLVDEKPPHY</sequence>
<reference evidence="4 5" key="1">
    <citation type="journal article" date="2018" name="Front. Microbiol.">
        <title>Genome-Based Analysis Reveals the Taxonomy and Diversity of the Family Idiomarinaceae.</title>
        <authorList>
            <person name="Liu Y."/>
            <person name="Lai Q."/>
            <person name="Shao Z."/>
        </authorList>
    </citation>
    <scope>NUCLEOTIDE SEQUENCE [LARGE SCALE GENOMIC DNA]</scope>
    <source>
        <strain evidence="4 5">CF12-14</strain>
    </source>
</reference>
<comment type="caution">
    <text evidence="4">The sequence shown here is derived from an EMBL/GenBank/DDBJ whole genome shotgun (WGS) entry which is preliminary data.</text>
</comment>
<evidence type="ECO:0000256" key="2">
    <source>
        <dbReference type="SAM" id="Coils"/>
    </source>
</evidence>
<dbReference type="PANTHER" id="PTHR36508:SF1">
    <property type="entry name" value="PROTEIN SLYX"/>
    <property type="match status" value="1"/>
</dbReference>
<dbReference type="EMBL" id="PIPK01000005">
    <property type="protein sequence ID" value="RUO24924.1"/>
    <property type="molecule type" value="Genomic_DNA"/>
</dbReference>
<accession>A0ABY0BSP4</accession>
<protein>
    <recommendedName>
        <fullName evidence="1">Protein SlyX homolog</fullName>
    </recommendedName>
</protein>
<evidence type="ECO:0000256" key="3">
    <source>
        <dbReference type="SAM" id="MobiDB-lite"/>
    </source>
</evidence>
<dbReference type="PANTHER" id="PTHR36508">
    <property type="entry name" value="PROTEIN SLYX"/>
    <property type="match status" value="1"/>
</dbReference>
<dbReference type="Pfam" id="PF04102">
    <property type="entry name" value="SlyX"/>
    <property type="match status" value="1"/>
</dbReference>
<dbReference type="InterPro" id="IPR007236">
    <property type="entry name" value="SlyX"/>
</dbReference>
<comment type="similarity">
    <text evidence="1">Belongs to the SlyX family.</text>
</comment>